<dbReference type="Proteomes" id="UP000280104">
    <property type="component" value="Chromosome II"/>
</dbReference>
<sequence>MQVPVRRDVIMLRRVYGDDAATTSVVRSLLAPVANQLSGSGDTSDFHRRLVQVQLRSLKGPEDVRAAFDGVEAVAICILLMRAVVVFETEAGAARALQDPAKEAIGPCTAVPSLDLAAGCHFIPYKIIEISAPAGASGVPPPPEPSMEDRARAFPEMCELKPMIDYDGPAEWKTCRPGMTTITQFAPSADSLVHGPTLGGGGYLWMHGRMVTYYHAEAGKPCGSEFNNVSIRVKQEETHPTKIRVTPLEGRSFTLISSGTYFVLLRQQDQGRIFRS</sequence>
<dbReference type="Gramene" id="TraesJAG2D03G01140660.1">
    <property type="protein sequence ID" value="TraesJAG2D03G01140660.1"/>
    <property type="gene ID" value="TraesJAG2D03G01140660"/>
</dbReference>
<organism evidence="1 2">
    <name type="scientific">Triticum aestivum</name>
    <name type="common">Wheat</name>
    <dbReference type="NCBI Taxonomy" id="4565"/>
    <lineage>
        <taxon>Eukaryota</taxon>
        <taxon>Viridiplantae</taxon>
        <taxon>Streptophyta</taxon>
        <taxon>Embryophyta</taxon>
        <taxon>Tracheophyta</taxon>
        <taxon>Spermatophyta</taxon>
        <taxon>Magnoliopsida</taxon>
        <taxon>Liliopsida</taxon>
        <taxon>Poales</taxon>
        <taxon>Poaceae</taxon>
        <taxon>BOP clade</taxon>
        <taxon>Pooideae</taxon>
        <taxon>Triticodae</taxon>
        <taxon>Triticeae</taxon>
        <taxon>Triticinae</taxon>
        <taxon>Triticum</taxon>
    </lineage>
</organism>
<reference evidence="1 2" key="1">
    <citation type="submission" date="2018-05" db="EMBL/GenBank/DDBJ databases">
        <authorList>
            <person name="Thind KAUR A."/>
        </authorList>
    </citation>
    <scope>NUCLEOTIDE SEQUENCE [LARGE SCALE GENOMIC DNA]</scope>
</reference>
<evidence type="ECO:0000313" key="2">
    <source>
        <dbReference type="Proteomes" id="UP000280104"/>
    </source>
</evidence>
<name>A0A7H4LE42_WHEAT</name>
<accession>A0A7H4LE42</accession>
<evidence type="ECO:0000313" key="1">
    <source>
        <dbReference type="EMBL" id="SPT16880.1"/>
    </source>
</evidence>
<dbReference type="AlphaFoldDB" id="A0A7H4LE42"/>
<dbReference type="EMBL" id="LS480641">
    <property type="protein sequence ID" value="SPT16880.1"/>
    <property type="molecule type" value="Genomic_DNA"/>
</dbReference>
<dbReference type="Gramene" id="TraesARI2D03G01149800.1">
    <property type="protein sequence ID" value="TraesARI2D03G01149800.1"/>
    <property type="gene ID" value="TraesARI2D03G01149800"/>
</dbReference>
<dbReference type="Gramene" id="TraesJUL2D03G01140270.1">
    <property type="protein sequence ID" value="TraesJUL2D03G01140270.1"/>
    <property type="gene ID" value="TraesJUL2D03G01140270"/>
</dbReference>
<protein>
    <submittedName>
        <fullName evidence="1">Uncharacterized protein</fullName>
    </submittedName>
</protein>
<proteinExistence type="predicted"/>
<gene>
    <name evidence="1" type="ORF">CAMPLR22A2D_LOCUS1480</name>
</gene>
<dbReference type="Gramene" id="TraesLDM2D03G01134720.1">
    <property type="protein sequence ID" value="TraesLDM2D03G01134720.1"/>
    <property type="gene ID" value="TraesLDM2D03G01134720"/>
</dbReference>
<dbReference type="Gramene" id="TraesSYM2D03G01148470.1">
    <property type="protein sequence ID" value="TraesSYM2D03G01148470.1"/>
    <property type="gene ID" value="TraesSYM2D03G01148470"/>
</dbReference>
<dbReference type="Gramene" id="TraesLAC2D03G01085620.1">
    <property type="protein sequence ID" value="TraesLAC2D03G01085620.1"/>
    <property type="gene ID" value="TraesLAC2D03G01085620"/>
</dbReference>